<feature type="region of interest" description="Disordered" evidence="1">
    <location>
        <begin position="51"/>
        <end position="89"/>
    </location>
</feature>
<name>A0A3N2SDY5_9ENTR</name>
<reference evidence="2 3" key="1">
    <citation type="submission" date="2018-10" db="EMBL/GenBank/DDBJ databases">
        <title>Horizontal transference of carbapenem resistance between Klebsiella pneumoniae and Kluyvera ascorbata during abdominal infection: a case report.</title>
        <authorList>
            <person name="Raro O.H.F."/>
            <person name="Lima-Morales D."/>
            <person name="Barth A.L."/>
            <person name="Paim T.G.S."/>
            <person name="Mott M.P."/>
            <person name="Riche C.V.W."/>
            <person name="Teixeira U.F."/>
            <person name="Waechter F."/>
            <person name="Dias C.A.G."/>
        </authorList>
    </citation>
    <scope>NUCLEOTIDE SEQUENCE [LARGE SCALE GENOMIC DNA]</scope>
    <source>
        <strain evidence="2 3">OT2</strain>
    </source>
</reference>
<comment type="caution">
    <text evidence="2">The sequence shown here is derived from an EMBL/GenBank/DDBJ whole genome shotgun (WGS) entry which is preliminary data.</text>
</comment>
<evidence type="ECO:0000313" key="3">
    <source>
        <dbReference type="Proteomes" id="UP000268051"/>
    </source>
</evidence>
<protein>
    <submittedName>
        <fullName evidence="2">Uncharacterized protein</fullName>
    </submittedName>
</protein>
<dbReference type="Proteomes" id="UP000268051">
    <property type="component" value="Unassembled WGS sequence"/>
</dbReference>
<dbReference type="EMBL" id="RHFN01000002">
    <property type="protein sequence ID" value="ROU17888.1"/>
    <property type="molecule type" value="Genomic_DNA"/>
</dbReference>
<gene>
    <name evidence="2" type="ORF">EB837_03450</name>
</gene>
<sequence>MAALTHPSHVLVYAPGDSFACRLDATRMILCIVVRKRRILHYNRVTRKCSSRKHSASCEERSKNNKASAITGSNRRKMSCESGRAEAPR</sequence>
<proteinExistence type="predicted"/>
<accession>A0A3N2SDY5</accession>
<evidence type="ECO:0000256" key="1">
    <source>
        <dbReference type="SAM" id="MobiDB-lite"/>
    </source>
</evidence>
<organism evidence="2 3">
    <name type="scientific">Kluyvera ascorbata</name>
    <dbReference type="NCBI Taxonomy" id="51288"/>
    <lineage>
        <taxon>Bacteria</taxon>
        <taxon>Pseudomonadati</taxon>
        <taxon>Pseudomonadota</taxon>
        <taxon>Gammaproteobacteria</taxon>
        <taxon>Enterobacterales</taxon>
        <taxon>Enterobacteriaceae</taxon>
        <taxon>Kluyvera</taxon>
    </lineage>
</organism>
<dbReference type="AlphaFoldDB" id="A0A3N2SDY5"/>
<evidence type="ECO:0000313" key="2">
    <source>
        <dbReference type="EMBL" id="ROU17888.1"/>
    </source>
</evidence>